<keyword evidence="2" id="KW-0238">DNA-binding</keyword>
<dbReference type="InterPro" id="IPR009057">
    <property type="entry name" value="Homeodomain-like_sf"/>
</dbReference>
<comment type="caution">
    <text evidence="6">The sequence shown here is derived from an EMBL/GenBank/DDBJ whole genome shotgun (WGS) entry which is preliminary data.</text>
</comment>
<sequence>MNRGMGRHTNAEEGLAGAASSSQRDPHERVRSLRAPEVTSTVHAGAIRHLSSVLEGAGLDPRPLLAEAGVGEIELVDPDQRVSMARYVALWRLAVPRFSKGSLGLTYGAAFEFDHGNLLTYMAAHAATLGEAVLQADRYRHLVHEMLLPVLDLEGGDARLRRALHPSIRRIGAMAESIAATWVKSLSIYIGEDFQPREVWFQHAAPRDLRPHDEAFRCPVRFEMPETRMIVDREELERPLRLANPRLRAYLEEQARTQLDSFPHENGLADRVRRLLVDELRGGAPSQDQIARRLALSPRTLQRRLKDEGVVFNDLLDEQRRALCDRYLQDRSLSIQEIAFLLGYTERSSFYRAFRRWTGRTPQELRKGDGDEAG</sequence>
<protein>
    <submittedName>
        <fullName evidence="6">AraC family transcriptional regulator</fullName>
    </submittedName>
</protein>
<gene>
    <name evidence="6" type="ORF">POL67_07030</name>
</gene>
<evidence type="ECO:0000256" key="3">
    <source>
        <dbReference type="ARBA" id="ARBA00023163"/>
    </source>
</evidence>
<accession>A0ABT5EGY6</accession>
<reference evidence="6 7" key="1">
    <citation type="submission" date="2022-11" db="EMBL/GenBank/DDBJ databases">
        <title>Minimal conservation of predation-associated metabolite biosynthetic gene clusters underscores biosynthetic potential of Myxococcota including descriptions for ten novel species: Archangium lansinium sp. nov., Myxococcus landrumus sp. nov., Nannocystis bai.</title>
        <authorList>
            <person name="Ahearne A."/>
            <person name="Stevens C."/>
            <person name="Dowd S."/>
        </authorList>
    </citation>
    <scope>NUCLEOTIDE SEQUENCE [LARGE SCALE GENOMIC DNA]</scope>
    <source>
        <strain evidence="6 7">RJM3</strain>
    </source>
</reference>
<organism evidence="6 7">
    <name type="scientific">Polyangium mundeleinium</name>
    <dbReference type="NCBI Taxonomy" id="2995306"/>
    <lineage>
        <taxon>Bacteria</taxon>
        <taxon>Pseudomonadati</taxon>
        <taxon>Myxococcota</taxon>
        <taxon>Polyangia</taxon>
        <taxon>Polyangiales</taxon>
        <taxon>Polyangiaceae</taxon>
        <taxon>Polyangium</taxon>
    </lineage>
</organism>
<dbReference type="PANTHER" id="PTHR47894">
    <property type="entry name" value="HTH-TYPE TRANSCRIPTIONAL REGULATOR GADX"/>
    <property type="match status" value="1"/>
</dbReference>
<dbReference type="EMBL" id="JAQNDO010000001">
    <property type="protein sequence ID" value="MDC0741094.1"/>
    <property type="molecule type" value="Genomic_DNA"/>
</dbReference>
<keyword evidence="3" id="KW-0804">Transcription</keyword>
<dbReference type="SMART" id="SM00342">
    <property type="entry name" value="HTH_ARAC"/>
    <property type="match status" value="1"/>
</dbReference>
<dbReference type="PANTHER" id="PTHR47894:SF1">
    <property type="entry name" value="HTH-TYPE TRANSCRIPTIONAL REGULATOR VQSM"/>
    <property type="match status" value="1"/>
</dbReference>
<evidence type="ECO:0000313" key="7">
    <source>
        <dbReference type="Proteomes" id="UP001221411"/>
    </source>
</evidence>
<dbReference type="PRINTS" id="PR00032">
    <property type="entry name" value="HTHARAC"/>
</dbReference>
<evidence type="ECO:0000259" key="5">
    <source>
        <dbReference type="PROSITE" id="PS01124"/>
    </source>
</evidence>
<name>A0ABT5EGY6_9BACT</name>
<dbReference type="Gene3D" id="1.10.10.60">
    <property type="entry name" value="Homeodomain-like"/>
    <property type="match status" value="1"/>
</dbReference>
<evidence type="ECO:0000256" key="1">
    <source>
        <dbReference type="ARBA" id="ARBA00023015"/>
    </source>
</evidence>
<feature type="compositionally biased region" description="Low complexity" evidence="4">
    <location>
        <begin position="12"/>
        <end position="22"/>
    </location>
</feature>
<dbReference type="RefSeq" id="WP_271916309.1">
    <property type="nucleotide sequence ID" value="NZ_JAQNDO010000001.1"/>
</dbReference>
<keyword evidence="1" id="KW-0805">Transcription regulation</keyword>
<keyword evidence="7" id="KW-1185">Reference proteome</keyword>
<evidence type="ECO:0000256" key="2">
    <source>
        <dbReference type="ARBA" id="ARBA00023125"/>
    </source>
</evidence>
<dbReference type="SUPFAM" id="SSF46689">
    <property type="entry name" value="Homeodomain-like"/>
    <property type="match status" value="1"/>
</dbReference>
<dbReference type="InterPro" id="IPR018060">
    <property type="entry name" value="HTH_AraC"/>
</dbReference>
<proteinExistence type="predicted"/>
<evidence type="ECO:0000313" key="6">
    <source>
        <dbReference type="EMBL" id="MDC0741094.1"/>
    </source>
</evidence>
<dbReference type="InterPro" id="IPR020449">
    <property type="entry name" value="Tscrpt_reg_AraC-type_HTH"/>
</dbReference>
<dbReference type="Pfam" id="PF12625">
    <property type="entry name" value="Arabinose_bd"/>
    <property type="match status" value="1"/>
</dbReference>
<dbReference type="InterPro" id="IPR032687">
    <property type="entry name" value="AraC-type_N"/>
</dbReference>
<dbReference type="Proteomes" id="UP001221411">
    <property type="component" value="Unassembled WGS sequence"/>
</dbReference>
<feature type="domain" description="HTH araC/xylS-type" evidence="5">
    <location>
        <begin position="270"/>
        <end position="368"/>
    </location>
</feature>
<dbReference type="PROSITE" id="PS01124">
    <property type="entry name" value="HTH_ARAC_FAMILY_2"/>
    <property type="match status" value="1"/>
</dbReference>
<feature type="region of interest" description="Disordered" evidence="4">
    <location>
        <begin position="1"/>
        <end position="33"/>
    </location>
</feature>
<dbReference type="Pfam" id="PF12833">
    <property type="entry name" value="HTH_18"/>
    <property type="match status" value="1"/>
</dbReference>
<evidence type="ECO:0000256" key="4">
    <source>
        <dbReference type="SAM" id="MobiDB-lite"/>
    </source>
</evidence>